<dbReference type="GO" id="GO:0005737">
    <property type="term" value="C:cytoplasm"/>
    <property type="evidence" value="ECO:0007669"/>
    <property type="project" value="TreeGrafter"/>
</dbReference>
<dbReference type="InterPro" id="IPR018105">
    <property type="entry name" value="Translational_control_tumour_p"/>
</dbReference>
<evidence type="ECO:0000256" key="1">
    <source>
        <dbReference type="ARBA" id="ARBA00014759"/>
    </source>
</evidence>
<evidence type="ECO:0000313" key="4">
    <source>
        <dbReference type="EMBL" id="EKJ79090.1"/>
    </source>
</evidence>
<proteinExistence type="inferred from homology"/>
<organism evidence="4 5">
    <name type="scientific">Fusarium pseudograminearum (strain CS3096)</name>
    <name type="common">Wheat and barley crown-rot fungus</name>
    <dbReference type="NCBI Taxonomy" id="1028729"/>
    <lineage>
        <taxon>Eukaryota</taxon>
        <taxon>Fungi</taxon>
        <taxon>Dikarya</taxon>
        <taxon>Ascomycota</taxon>
        <taxon>Pezizomycotina</taxon>
        <taxon>Sordariomycetes</taxon>
        <taxon>Hypocreomycetidae</taxon>
        <taxon>Hypocreales</taxon>
        <taxon>Nectriaceae</taxon>
        <taxon>Fusarium</taxon>
    </lineage>
</organism>
<dbReference type="Gene3D" id="2.170.150.10">
    <property type="entry name" value="Metal Binding Protein, Guanine Nucleotide Exchange Factor, Chain A"/>
    <property type="match status" value="1"/>
</dbReference>
<keyword evidence="5" id="KW-1185">Reference proteome</keyword>
<feature type="domain" description="TCTP" evidence="3">
    <location>
        <begin position="1"/>
        <end position="147"/>
    </location>
</feature>
<comment type="similarity">
    <text evidence="2">Belongs to the TCTP family.</text>
</comment>
<evidence type="ECO:0000259" key="3">
    <source>
        <dbReference type="PROSITE" id="PS51797"/>
    </source>
</evidence>
<name>K3W3B1_FUSPC</name>
<dbReference type="PANTHER" id="PTHR11991">
    <property type="entry name" value="TRANSLATIONALLY CONTROLLED TUMOR PROTEIN-RELATED"/>
    <property type="match status" value="1"/>
</dbReference>
<dbReference type="GO" id="GO:0005509">
    <property type="term" value="F:calcium ion binding"/>
    <property type="evidence" value="ECO:0007669"/>
    <property type="project" value="TreeGrafter"/>
</dbReference>
<dbReference type="RefSeq" id="XP_009252086.1">
    <property type="nucleotide sequence ID" value="XM_009253811.1"/>
</dbReference>
<dbReference type="InterPro" id="IPR018103">
    <property type="entry name" value="Translation_control_tumour_CS"/>
</dbReference>
<dbReference type="Pfam" id="PF00838">
    <property type="entry name" value="TCTP"/>
    <property type="match status" value="1"/>
</dbReference>
<dbReference type="HOGENOM" id="CLU_095877_0_0_1"/>
<dbReference type="AlphaFoldDB" id="K3W3B1"/>
<dbReference type="Proteomes" id="UP000007978">
    <property type="component" value="Chromosome 1"/>
</dbReference>
<comment type="caution">
    <text evidence="4">The sequence shown here is derived from an EMBL/GenBank/DDBJ whole genome shotgun (WGS) entry which is preliminary data.</text>
</comment>
<evidence type="ECO:0000313" key="5">
    <source>
        <dbReference type="Proteomes" id="UP000007978"/>
    </source>
</evidence>
<dbReference type="SUPFAM" id="SSF51316">
    <property type="entry name" value="Mss4-like"/>
    <property type="match status" value="1"/>
</dbReference>
<accession>K3W3B1</accession>
<dbReference type="eggNOG" id="KOG1727">
    <property type="taxonomic scope" value="Eukaryota"/>
</dbReference>
<dbReference type="KEGG" id="fpu:FPSE_00691"/>
<dbReference type="InterPro" id="IPR011323">
    <property type="entry name" value="Mss4/transl-control_tumour"/>
</dbReference>
<reference evidence="4 5" key="1">
    <citation type="journal article" date="2012" name="PLoS Pathog.">
        <title>Comparative pathogenomics reveals horizontally acquired novel virulence genes in fungi infecting cereal hosts.</title>
        <authorList>
            <person name="Gardiner D.M."/>
            <person name="McDonald M.C."/>
            <person name="Covarelli L."/>
            <person name="Solomon P.S."/>
            <person name="Rusu A.G."/>
            <person name="Marshall M."/>
            <person name="Kazan K."/>
            <person name="Chakraborty S."/>
            <person name="McDonald B.A."/>
            <person name="Manners J.M."/>
        </authorList>
    </citation>
    <scope>NUCLEOTIDE SEQUENCE [LARGE SCALE GENOMIC DNA]</scope>
    <source>
        <strain evidence="4 5">CS3096</strain>
    </source>
</reference>
<dbReference type="EMBL" id="AFNW01000014">
    <property type="protein sequence ID" value="EKJ79090.1"/>
    <property type="molecule type" value="Genomic_DNA"/>
</dbReference>
<gene>
    <name evidence="4" type="ORF">FPSE_00691</name>
</gene>
<dbReference type="PROSITE" id="PS01003">
    <property type="entry name" value="TCTP_2"/>
    <property type="match status" value="1"/>
</dbReference>
<dbReference type="InterPro" id="IPR011057">
    <property type="entry name" value="Mss4-like_sf"/>
</dbReference>
<sequence>MISDSYPIKEVDNIVFEVDCAMINVDDDGNDHTYNEGVLVNNIIYSFGLQPMLFDDKKSFANSFKSYLKNVKGRLQETGKDPDYIADFEKRAKDFFAKRIFANFNDWEFFTGESMDVNGMIVIKGFRELSTTPYMMFWKHGFEEKIV</sequence>
<dbReference type="PANTHER" id="PTHR11991:SF0">
    <property type="entry name" value="TRANSLATIONALLY-CONTROLLED TUMOR PROTEIN"/>
    <property type="match status" value="1"/>
</dbReference>
<dbReference type="InterPro" id="IPR034737">
    <property type="entry name" value="TCTP"/>
</dbReference>
<dbReference type="OrthoDB" id="10248936at2759"/>
<dbReference type="GeneID" id="20359311"/>
<dbReference type="PROSITE" id="PS51797">
    <property type="entry name" value="TCTP_3"/>
    <property type="match status" value="1"/>
</dbReference>
<protein>
    <recommendedName>
        <fullName evidence="1">Translationally-controlled tumor protein homolog</fullName>
    </recommendedName>
</protein>
<evidence type="ECO:0000256" key="2">
    <source>
        <dbReference type="PROSITE-ProRule" id="PRU01133"/>
    </source>
</evidence>